<dbReference type="CDD" id="cd01743">
    <property type="entry name" value="GATase1_Anthranilate_Synthase"/>
    <property type="match status" value="1"/>
</dbReference>
<dbReference type="RefSeq" id="WP_107033098.1">
    <property type="nucleotide sequence ID" value="NZ_CAONIQ010000016.1"/>
</dbReference>
<organism evidence="3 4">
    <name type="scientific">Duncaniella muris</name>
    <dbReference type="NCBI Taxonomy" id="2094150"/>
    <lineage>
        <taxon>Bacteria</taxon>
        <taxon>Pseudomonadati</taxon>
        <taxon>Bacteroidota</taxon>
        <taxon>Bacteroidia</taxon>
        <taxon>Bacteroidales</taxon>
        <taxon>Muribaculaceae</taxon>
        <taxon>Duncaniella</taxon>
    </lineage>
</organism>
<dbReference type="Gene3D" id="3.40.50.880">
    <property type="match status" value="1"/>
</dbReference>
<gene>
    <name evidence="3" type="ORF">C5O23_11560</name>
</gene>
<evidence type="ECO:0000259" key="2">
    <source>
        <dbReference type="Pfam" id="PF00117"/>
    </source>
</evidence>
<dbReference type="AlphaFoldDB" id="A0A2V1IIH7"/>
<feature type="domain" description="Glutamine amidotransferase" evidence="2">
    <location>
        <begin position="4"/>
        <end position="190"/>
    </location>
</feature>
<dbReference type="GO" id="GO:0000162">
    <property type="term" value="P:L-tryptophan biosynthetic process"/>
    <property type="evidence" value="ECO:0007669"/>
    <property type="project" value="TreeGrafter"/>
</dbReference>
<dbReference type="PROSITE" id="PS51273">
    <property type="entry name" value="GATASE_TYPE_1"/>
    <property type="match status" value="1"/>
</dbReference>
<dbReference type="GO" id="GO:0004049">
    <property type="term" value="F:anthranilate synthase activity"/>
    <property type="evidence" value="ECO:0007669"/>
    <property type="project" value="TreeGrafter"/>
</dbReference>
<dbReference type="PRINTS" id="PR00099">
    <property type="entry name" value="CPSGATASE"/>
</dbReference>
<dbReference type="EMBL" id="PUEC01000030">
    <property type="protein sequence ID" value="PWB00857.1"/>
    <property type="molecule type" value="Genomic_DNA"/>
</dbReference>
<evidence type="ECO:0000256" key="1">
    <source>
        <dbReference type="ARBA" id="ARBA00022962"/>
    </source>
</evidence>
<comment type="caution">
    <text evidence="3">The sequence shown here is derived from an EMBL/GenBank/DDBJ whole genome shotgun (WGS) entry which is preliminary data.</text>
</comment>
<dbReference type="PRINTS" id="PR00096">
    <property type="entry name" value="GATASE"/>
</dbReference>
<dbReference type="InterPro" id="IPR050472">
    <property type="entry name" value="Anth_synth/Amidotransfase"/>
</dbReference>
<name>A0A2V1IIH7_9BACT</name>
<reference evidence="4" key="1">
    <citation type="submission" date="2018-02" db="EMBL/GenBank/DDBJ databases">
        <authorList>
            <person name="Clavel T."/>
            <person name="Strowig T."/>
        </authorList>
    </citation>
    <scope>NUCLEOTIDE SEQUENCE [LARGE SCALE GENOMIC DNA]</scope>
    <source>
        <strain evidence="4">DSM 103720</strain>
    </source>
</reference>
<dbReference type="SUPFAM" id="SSF52317">
    <property type="entry name" value="Class I glutamine amidotransferase-like"/>
    <property type="match status" value="1"/>
</dbReference>
<dbReference type="InterPro" id="IPR029062">
    <property type="entry name" value="Class_I_gatase-like"/>
</dbReference>
<dbReference type="GO" id="GO:0005829">
    <property type="term" value="C:cytosol"/>
    <property type="evidence" value="ECO:0007669"/>
    <property type="project" value="TreeGrafter"/>
</dbReference>
<evidence type="ECO:0000313" key="3">
    <source>
        <dbReference type="EMBL" id="PWB00857.1"/>
    </source>
</evidence>
<keyword evidence="1" id="KW-0315">Glutamine amidotransferase</keyword>
<dbReference type="NCBIfam" id="TIGR00566">
    <property type="entry name" value="trpG_papA"/>
    <property type="match status" value="1"/>
</dbReference>
<dbReference type="PANTHER" id="PTHR43418:SF4">
    <property type="entry name" value="MULTIFUNCTIONAL TRYPTOPHAN BIOSYNTHESIS PROTEIN"/>
    <property type="match status" value="1"/>
</dbReference>
<proteinExistence type="predicted"/>
<accession>A0A2V1IIH7</accession>
<dbReference type="InterPro" id="IPR017926">
    <property type="entry name" value="GATASE"/>
</dbReference>
<dbReference type="InterPro" id="IPR006221">
    <property type="entry name" value="TrpG/PapA_dom"/>
</dbReference>
<dbReference type="Proteomes" id="UP000244905">
    <property type="component" value="Unassembled WGS sequence"/>
</dbReference>
<keyword evidence="4" id="KW-1185">Reference proteome</keyword>
<dbReference type="PRINTS" id="PR00097">
    <property type="entry name" value="ANTSNTHASEII"/>
</dbReference>
<dbReference type="Pfam" id="PF00117">
    <property type="entry name" value="GATase"/>
    <property type="match status" value="1"/>
</dbReference>
<dbReference type="GeneID" id="82526967"/>
<dbReference type="PANTHER" id="PTHR43418">
    <property type="entry name" value="MULTIFUNCTIONAL TRYPTOPHAN BIOSYNTHESIS PROTEIN-RELATED"/>
    <property type="match status" value="1"/>
</dbReference>
<sequence length="207" mass="22473">MRLLIIDNHDSFVHNIIGLLRDCVSRMPFQFSWNVVKNDEIPFDSIDNYDALIISPGPGLPAEASGLMKAIDLCSHTKPILGICLGCQAIAEYFGASLTHLDHPAHGHLSRLKNVDSSDPLLGCIECEAITVGRYHSWIVAKETLPPSLAVSSQDEDGNIMSVRHTELPVFGLQFHPESIISNCGADIIGGFLSIVRSQTSRAVSLG</sequence>
<evidence type="ECO:0000313" key="4">
    <source>
        <dbReference type="Proteomes" id="UP000244905"/>
    </source>
</evidence>
<protein>
    <submittedName>
        <fullName evidence="3">Aminodeoxychorismate/anthranilate synthase component II</fullName>
    </submittedName>
</protein>